<dbReference type="GeneID" id="74944736"/>
<dbReference type="Proteomes" id="UP001057580">
    <property type="component" value="Chromosome"/>
</dbReference>
<dbReference type="InterPro" id="IPR022791">
    <property type="entry name" value="L-PG_synthase/AglD"/>
</dbReference>
<organism evidence="8 9">
    <name type="scientific">Salinirubellus salinus</name>
    <dbReference type="NCBI Taxonomy" id="1364945"/>
    <lineage>
        <taxon>Archaea</taxon>
        <taxon>Methanobacteriati</taxon>
        <taxon>Methanobacteriota</taxon>
        <taxon>Stenosarchaea group</taxon>
        <taxon>Halobacteria</taxon>
        <taxon>Halobacteriales</taxon>
        <taxon>Natronomonadaceae</taxon>
        <taxon>Salinirubellus</taxon>
    </lineage>
</organism>
<reference evidence="8" key="1">
    <citation type="submission" date="2022-09" db="EMBL/GenBank/DDBJ databases">
        <title>Diverse halophilic archaea isolated from saline environments.</title>
        <authorList>
            <person name="Cui H.-L."/>
        </authorList>
    </citation>
    <scope>NUCLEOTIDE SEQUENCE</scope>
    <source>
        <strain evidence="8">ZS-35-S2</strain>
    </source>
</reference>
<feature type="transmembrane region" description="Helical" evidence="7">
    <location>
        <begin position="291"/>
        <end position="308"/>
    </location>
</feature>
<sequence>MRWSIPSNVWYAVALVMVVSLALTVYADVGEVVRVLGRYQWWLLPLAMGLTLTNQALRFVKWEYLLRELDIDVPLLGSLGVFTSALVMILTPGKLGDFWKSWLLRDDHGVPISRSSPVVAVERLTDLVGVICLALLGVYTFGRSVVLTVGLLGTLFVGVALLRHRPTCERLFDLLGRIPRVGDHVGSVRRTYENSYELLRADVLTVTIGLSVVSWFCECLGLWLILSGFGVDPGILASAFVFALSSILGALSLLPGGIGATEGSMTLLLVELDVSRSVAVGATLLTRAVTLWFSAGLALAALPSYYVYRRQMPGGSD</sequence>
<dbReference type="EMBL" id="CP104003">
    <property type="protein sequence ID" value="UWM54368.1"/>
    <property type="molecule type" value="Genomic_DNA"/>
</dbReference>
<evidence type="ECO:0000256" key="3">
    <source>
        <dbReference type="ARBA" id="ARBA00022475"/>
    </source>
</evidence>
<dbReference type="AlphaFoldDB" id="A0A9E7R411"/>
<keyword evidence="3" id="KW-1003">Cell membrane</keyword>
<protein>
    <submittedName>
        <fullName evidence="8">Flippase-like domain-containing protein</fullName>
    </submittedName>
</protein>
<proteinExistence type="inferred from homology"/>
<keyword evidence="4 7" id="KW-0812">Transmembrane</keyword>
<evidence type="ECO:0000256" key="7">
    <source>
        <dbReference type="SAM" id="Phobius"/>
    </source>
</evidence>
<feature type="transmembrane region" description="Helical" evidence="7">
    <location>
        <begin position="203"/>
        <end position="229"/>
    </location>
</feature>
<name>A0A9E7R411_9EURY</name>
<accession>A0A9E7R411</accession>
<dbReference type="NCBIfam" id="TIGR00374">
    <property type="entry name" value="flippase-like domain"/>
    <property type="match status" value="1"/>
</dbReference>
<evidence type="ECO:0000313" key="8">
    <source>
        <dbReference type="EMBL" id="UWM54368.1"/>
    </source>
</evidence>
<comment type="subcellular location">
    <subcellularLocation>
        <location evidence="1">Cell membrane</location>
        <topology evidence="1">Multi-pass membrane protein</topology>
    </subcellularLocation>
</comment>
<dbReference type="RefSeq" id="WP_260593388.1">
    <property type="nucleotide sequence ID" value="NZ_CP104003.1"/>
</dbReference>
<evidence type="ECO:0000256" key="5">
    <source>
        <dbReference type="ARBA" id="ARBA00022989"/>
    </source>
</evidence>
<feature type="transmembrane region" description="Helical" evidence="7">
    <location>
        <begin position="39"/>
        <end position="57"/>
    </location>
</feature>
<keyword evidence="5 7" id="KW-1133">Transmembrane helix</keyword>
<feature type="transmembrane region" description="Helical" evidence="7">
    <location>
        <begin position="235"/>
        <end position="254"/>
    </location>
</feature>
<evidence type="ECO:0000256" key="4">
    <source>
        <dbReference type="ARBA" id="ARBA00022692"/>
    </source>
</evidence>
<gene>
    <name evidence="8" type="ORF">N0B31_19900</name>
</gene>
<dbReference type="PANTHER" id="PTHR39087:SF2">
    <property type="entry name" value="UPF0104 MEMBRANE PROTEIN MJ1595"/>
    <property type="match status" value="1"/>
</dbReference>
<dbReference type="GO" id="GO:0005886">
    <property type="term" value="C:plasma membrane"/>
    <property type="evidence" value="ECO:0007669"/>
    <property type="project" value="UniProtKB-SubCell"/>
</dbReference>
<dbReference type="Pfam" id="PF03706">
    <property type="entry name" value="LPG_synthase_TM"/>
    <property type="match status" value="1"/>
</dbReference>
<dbReference type="PANTHER" id="PTHR39087">
    <property type="entry name" value="UPF0104 MEMBRANE PROTEIN MJ1595"/>
    <property type="match status" value="1"/>
</dbReference>
<evidence type="ECO:0000313" key="9">
    <source>
        <dbReference type="Proteomes" id="UP001057580"/>
    </source>
</evidence>
<keyword evidence="6 7" id="KW-0472">Membrane</keyword>
<feature type="transmembrane region" description="Helical" evidence="7">
    <location>
        <begin position="9"/>
        <end position="27"/>
    </location>
</feature>
<evidence type="ECO:0000256" key="1">
    <source>
        <dbReference type="ARBA" id="ARBA00004651"/>
    </source>
</evidence>
<feature type="transmembrane region" description="Helical" evidence="7">
    <location>
        <begin position="69"/>
        <end position="90"/>
    </location>
</feature>
<evidence type="ECO:0000256" key="6">
    <source>
        <dbReference type="ARBA" id="ARBA00023136"/>
    </source>
</evidence>
<feature type="transmembrane region" description="Helical" evidence="7">
    <location>
        <begin position="145"/>
        <end position="162"/>
    </location>
</feature>
<comment type="similarity">
    <text evidence="2">Belongs to the UPF0104 family.</text>
</comment>
<keyword evidence="9" id="KW-1185">Reference proteome</keyword>
<evidence type="ECO:0000256" key="2">
    <source>
        <dbReference type="ARBA" id="ARBA00011061"/>
    </source>
</evidence>
<dbReference type="KEGG" id="ssai:N0B31_19900"/>